<evidence type="ECO:0000313" key="2">
    <source>
        <dbReference type="Proteomes" id="UP000317243"/>
    </source>
</evidence>
<protein>
    <submittedName>
        <fullName evidence="1">Uncharacterized protein</fullName>
    </submittedName>
</protein>
<dbReference type="EMBL" id="SIHI01000009">
    <property type="protein sequence ID" value="TWT51927.1"/>
    <property type="molecule type" value="Genomic_DNA"/>
</dbReference>
<name>A0A5C5WMT1_9PLAN</name>
<reference evidence="1 2" key="1">
    <citation type="submission" date="2019-02" db="EMBL/GenBank/DDBJ databases">
        <title>Deep-cultivation of Planctomycetes and their phenomic and genomic characterization uncovers novel biology.</title>
        <authorList>
            <person name="Wiegand S."/>
            <person name="Jogler M."/>
            <person name="Boedeker C."/>
            <person name="Pinto D."/>
            <person name="Vollmers J."/>
            <person name="Rivas-Marin E."/>
            <person name="Kohn T."/>
            <person name="Peeters S.H."/>
            <person name="Heuer A."/>
            <person name="Rast P."/>
            <person name="Oberbeckmann S."/>
            <person name="Bunk B."/>
            <person name="Jeske O."/>
            <person name="Meyerdierks A."/>
            <person name="Storesund J.E."/>
            <person name="Kallscheuer N."/>
            <person name="Luecker S."/>
            <person name="Lage O.M."/>
            <person name="Pohl T."/>
            <person name="Merkel B.J."/>
            <person name="Hornburger P."/>
            <person name="Mueller R.-W."/>
            <person name="Bruemmer F."/>
            <person name="Labrenz M."/>
            <person name="Spormann A.M."/>
            <person name="Op Den Camp H."/>
            <person name="Overmann J."/>
            <person name="Amann R."/>
            <person name="Jetten M.S.M."/>
            <person name="Mascher T."/>
            <person name="Medema M.H."/>
            <person name="Devos D.P."/>
            <person name="Kaster A.-K."/>
            <person name="Ovreas L."/>
            <person name="Rohde M."/>
            <person name="Galperin M.Y."/>
            <person name="Jogler C."/>
        </authorList>
    </citation>
    <scope>NUCLEOTIDE SEQUENCE [LARGE SCALE GENOMIC DNA]</scope>
    <source>
        <strain evidence="1 2">KOR42</strain>
    </source>
</reference>
<gene>
    <name evidence="1" type="ORF">KOR42_32090</name>
</gene>
<evidence type="ECO:0000313" key="1">
    <source>
        <dbReference type="EMBL" id="TWT51927.1"/>
    </source>
</evidence>
<dbReference type="AlphaFoldDB" id="A0A5C5WMT1"/>
<dbReference type="Proteomes" id="UP000317243">
    <property type="component" value="Unassembled WGS sequence"/>
</dbReference>
<sequence>MPRKPIPMTTIHQSFFASDGPKNTFVGRNAPPVLGRSTVEAVRMAKAMHLTTEVSGRIDSPRVIG</sequence>
<accession>A0A5C5WMT1</accession>
<proteinExistence type="predicted"/>
<organism evidence="1 2">
    <name type="scientific">Thalassoglobus neptunius</name>
    <dbReference type="NCBI Taxonomy" id="1938619"/>
    <lineage>
        <taxon>Bacteria</taxon>
        <taxon>Pseudomonadati</taxon>
        <taxon>Planctomycetota</taxon>
        <taxon>Planctomycetia</taxon>
        <taxon>Planctomycetales</taxon>
        <taxon>Planctomycetaceae</taxon>
        <taxon>Thalassoglobus</taxon>
    </lineage>
</organism>
<comment type="caution">
    <text evidence="1">The sequence shown here is derived from an EMBL/GenBank/DDBJ whole genome shotgun (WGS) entry which is preliminary data.</text>
</comment>
<keyword evidence="2" id="KW-1185">Reference proteome</keyword>